<dbReference type="GO" id="GO:0015341">
    <property type="term" value="F:zinc efflux antiporter activity"/>
    <property type="evidence" value="ECO:0007669"/>
    <property type="project" value="TreeGrafter"/>
</dbReference>
<evidence type="ECO:0000313" key="10">
    <source>
        <dbReference type="EMBL" id="AEF16933.1"/>
    </source>
</evidence>
<comment type="similarity">
    <text evidence="2">Belongs to the cation diffusion facilitator (CDF) transporter (TC 2.A.4) family.</text>
</comment>
<protein>
    <submittedName>
        <fullName evidence="10">Cation diffusion facilitator family transporter</fullName>
    </submittedName>
</protein>
<keyword evidence="3" id="KW-0813">Transport</keyword>
<dbReference type="Proteomes" id="UP000007239">
    <property type="component" value="Chromosome"/>
</dbReference>
<dbReference type="InterPro" id="IPR002524">
    <property type="entry name" value="Cation_efflux"/>
</dbReference>
<feature type="transmembrane region" description="Helical" evidence="7">
    <location>
        <begin position="12"/>
        <end position="33"/>
    </location>
</feature>
<keyword evidence="11" id="KW-1185">Reference proteome</keyword>
<proteinExistence type="inferred from homology"/>
<dbReference type="PANTHER" id="PTHR43840:SF15">
    <property type="entry name" value="MITOCHONDRIAL METAL TRANSPORTER 1-RELATED"/>
    <property type="match status" value="1"/>
</dbReference>
<dbReference type="HOGENOM" id="CLU_013430_3_3_9"/>
<dbReference type="eggNOG" id="COG0053">
    <property type="taxonomic scope" value="Bacteria"/>
</dbReference>
<dbReference type="STRING" id="858215.Thexy_0893"/>
<reference evidence="10" key="1">
    <citation type="submission" date="2011-05" db="EMBL/GenBank/DDBJ databases">
        <title>Complete sequence of Thermoanaerobacterium xylanolyticum LX-11.</title>
        <authorList>
            <consortium name="US DOE Joint Genome Institute"/>
            <person name="Lucas S."/>
            <person name="Han J."/>
            <person name="Lapidus A."/>
            <person name="Cheng J.-F."/>
            <person name="Goodwin L."/>
            <person name="Pitluck S."/>
            <person name="Peters L."/>
            <person name="Mikhailova N."/>
            <person name="Lu M."/>
            <person name="Han C."/>
            <person name="Tapia R."/>
            <person name="Land M."/>
            <person name="Hauser L."/>
            <person name="Kyrpides N."/>
            <person name="Ivanova N."/>
            <person name="Pagani I."/>
            <person name="Hemme C."/>
            <person name="Woyke T."/>
        </authorList>
    </citation>
    <scope>NUCLEOTIDE SEQUENCE</scope>
    <source>
        <strain evidence="10">LX-11</strain>
    </source>
</reference>
<evidence type="ECO:0000256" key="1">
    <source>
        <dbReference type="ARBA" id="ARBA00004141"/>
    </source>
</evidence>
<dbReference type="KEGG" id="txy:Thexy_0893"/>
<dbReference type="PANTHER" id="PTHR43840">
    <property type="entry name" value="MITOCHONDRIAL METAL TRANSPORTER 1-RELATED"/>
    <property type="match status" value="1"/>
</dbReference>
<evidence type="ECO:0000256" key="2">
    <source>
        <dbReference type="ARBA" id="ARBA00008114"/>
    </source>
</evidence>
<feature type="transmembrane region" description="Helical" evidence="7">
    <location>
        <begin position="76"/>
        <end position="96"/>
    </location>
</feature>
<keyword evidence="4 7" id="KW-0812">Transmembrane</keyword>
<dbReference type="Gene3D" id="3.30.70.1350">
    <property type="entry name" value="Cation efflux protein, cytoplasmic domain"/>
    <property type="match status" value="1"/>
</dbReference>
<dbReference type="InterPro" id="IPR036105">
    <property type="entry name" value="DiNase_FeMo-co_biosyn_sf"/>
</dbReference>
<accession>F6BJG5</accession>
<evidence type="ECO:0000256" key="6">
    <source>
        <dbReference type="ARBA" id="ARBA00023136"/>
    </source>
</evidence>
<evidence type="ECO:0000256" key="5">
    <source>
        <dbReference type="ARBA" id="ARBA00022989"/>
    </source>
</evidence>
<dbReference type="SUPFAM" id="SSF53146">
    <property type="entry name" value="Nitrogenase accessory factor-like"/>
    <property type="match status" value="1"/>
</dbReference>
<feature type="domain" description="Cation efflux protein transmembrane" evidence="8">
    <location>
        <begin position="16"/>
        <end position="207"/>
    </location>
</feature>
<dbReference type="Pfam" id="PF01545">
    <property type="entry name" value="Cation_efflux"/>
    <property type="match status" value="1"/>
</dbReference>
<evidence type="ECO:0000256" key="3">
    <source>
        <dbReference type="ARBA" id="ARBA00022448"/>
    </source>
</evidence>
<dbReference type="InterPro" id="IPR058533">
    <property type="entry name" value="Cation_efflux_TM"/>
</dbReference>
<dbReference type="InterPro" id="IPR027469">
    <property type="entry name" value="Cation_efflux_TMD_sf"/>
</dbReference>
<dbReference type="NCBIfam" id="TIGR01297">
    <property type="entry name" value="CDF"/>
    <property type="match status" value="1"/>
</dbReference>
<dbReference type="InterPro" id="IPR050291">
    <property type="entry name" value="CDF_Transporter"/>
</dbReference>
<dbReference type="InterPro" id="IPR036837">
    <property type="entry name" value="Cation_efflux_CTD_sf"/>
</dbReference>
<feature type="transmembrane region" description="Helical" evidence="7">
    <location>
        <begin position="45"/>
        <end position="64"/>
    </location>
</feature>
<comment type="subcellular location">
    <subcellularLocation>
        <location evidence="1">Membrane</location>
        <topology evidence="1">Multi-pass membrane protein</topology>
    </subcellularLocation>
</comment>
<evidence type="ECO:0000259" key="8">
    <source>
        <dbReference type="Pfam" id="PF01545"/>
    </source>
</evidence>
<keyword evidence="5 7" id="KW-1133">Transmembrane helix</keyword>
<dbReference type="SUPFAM" id="SSF160240">
    <property type="entry name" value="Cation efflux protein cytoplasmic domain-like"/>
    <property type="match status" value="1"/>
</dbReference>
<organism evidence="10 11">
    <name type="scientific">Thermoanaerobacterium xylanolyticum (strain ATCC 49914 / DSM 7097 / LX-11)</name>
    <dbReference type="NCBI Taxonomy" id="858215"/>
    <lineage>
        <taxon>Bacteria</taxon>
        <taxon>Bacillati</taxon>
        <taxon>Bacillota</taxon>
        <taxon>Clostridia</taxon>
        <taxon>Thermoanaerobacterales</taxon>
        <taxon>Thermoanaerobacteraceae</taxon>
        <taxon>Thermoanaerobacterium</taxon>
    </lineage>
</organism>
<keyword evidence="6 7" id="KW-0472">Membrane</keyword>
<feature type="transmembrane region" description="Helical" evidence="7">
    <location>
        <begin position="116"/>
        <end position="136"/>
    </location>
</feature>
<sequence length="407" mass="46235">MENKNLSNKIIYLVTTYSIILNTALAITKYFLGKYSGSTALTADAVHSGLDVFSSFIVLSGIYLSSRKVKNYPYGLYKIENFTSAFVSILIILTAFEIGKGIFENSKSLNSSFESKIITIAILCLITFVIFLYSRFERKIGIKYSAPGIIADSEHIKSDMLSMLVLAVNILLNIFKINIDKYITMAIVVLIAYSGWKLLKESIMVLLDVSIDYNTIEEIRSIIMSFPQVSEITKIKGRKAGRYIFIEIDVKFDIVTLEEAHKLSNMIEEEIYDNLPNIDSITLHYEPYEKQQIKIAIPLQKPEIKEISKKFGESPYFAFITYDLKDKKILNQEICSNEKINLSEKRGINVALWILENKKADIIVASPDIFNSAPYFVFKANNKKIYTSDATNIINIKDFIDCAVESM</sequence>
<evidence type="ECO:0000259" key="9">
    <source>
        <dbReference type="Pfam" id="PF16916"/>
    </source>
</evidence>
<dbReference type="GO" id="GO:0015093">
    <property type="term" value="F:ferrous iron transmembrane transporter activity"/>
    <property type="evidence" value="ECO:0007669"/>
    <property type="project" value="TreeGrafter"/>
</dbReference>
<dbReference type="Gene3D" id="3.30.420.130">
    <property type="entry name" value="Dinitrogenase iron-molybdenum cofactor biosynthesis domain"/>
    <property type="match status" value="1"/>
</dbReference>
<feature type="domain" description="Cation efflux protein cytoplasmic" evidence="9">
    <location>
        <begin position="214"/>
        <end position="288"/>
    </location>
</feature>
<dbReference type="SUPFAM" id="SSF161111">
    <property type="entry name" value="Cation efflux protein transmembrane domain-like"/>
    <property type="match status" value="1"/>
</dbReference>
<dbReference type="Pfam" id="PF16916">
    <property type="entry name" value="ZT_dimer"/>
    <property type="match status" value="1"/>
</dbReference>
<name>F6BJG5_THEXL</name>
<dbReference type="GO" id="GO:0005886">
    <property type="term" value="C:plasma membrane"/>
    <property type="evidence" value="ECO:0007669"/>
    <property type="project" value="TreeGrafter"/>
</dbReference>
<evidence type="ECO:0000313" key="11">
    <source>
        <dbReference type="Proteomes" id="UP000007239"/>
    </source>
</evidence>
<evidence type="ECO:0000256" key="4">
    <source>
        <dbReference type="ARBA" id="ARBA00022692"/>
    </source>
</evidence>
<dbReference type="GO" id="GO:0015086">
    <property type="term" value="F:cadmium ion transmembrane transporter activity"/>
    <property type="evidence" value="ECO:0007669"/>
    <property type="project" value="TreeGrafter"/>
</dbReference>
<dbReference type="InterPro" id="IPR027470">
    <property type="entry name" value="Cation_efflux_CTD"/>
</dbReference>
<dbReference type="Gene3D" id="1.20.1510.10">
    <property type="entry name" value="Cation efflux protein transmembrane domain"/>
    <property type="match status" value="1"/>
</dbReference>
<evidence type="ECO:0000256" key="7">
    <source>
        <dbReference type="SAM" id="Phobius"/>
    </source>
</evidence>
<dbReference type="EMBL" id="CP002739">
    <property type="protein sequence ID" value="AEF16933.1"/>
    <property type="molecule type" value="Genomic_DNA"/>
</dbReference>
<gene>
    <name evidence="10" type="ordered locus">Thexy_0893</name>
</gene>
<dbReference type="RefSeq" id="WP_013787678.1">
    <property type="nucleotide sequence ID" value="NC_015555.1"/>
</dbReference>
<dbReference type="AlphaFoldDB" id="F6BJG5"/>
<dbReference type="GO" id="GO:0006882">
    <property type="term" value="P:intracellular zinc ion homeostasis"/>
    <property type="evidence" value="ECO:0007669"/>
    <property type="project" value="TreeGrafter"/>
</dbReference>